<dbReference type="Proteomes" id="UP001172386">
    <property type="component" value="Unassembled WGS sequence"/>
</dbReference>
<proteinExistence type="predicted"/>
<keyword evidence="2" id="KW-1185">Reference proteome</keyword>
<name>A0ACC3A8W6_9EURO</name>
<evidence type="ECO:0000313" key="2">
    <source>
        <dbReference type="Proteomes" id="UP001172386"/>
    </source>
</evidence>
<keyword evidence="1" id="KW-0675">Receptor</keyword>
<dbReference type="EMBL" id="JAPDRQ010000066">
    <property type="protein sequence ID" value="KAJ9657273.1"/>
    <property type="molecule type" value="Genomic_DNA"/>
</dbReference>
<comment type="caution">
    <text evidence="1">The sequence shown here is derived from an EMBL/GenBank/DDBJ whole genome shotgun (WGS) entry which is preliminary data.</text>
</comment>
<protein>
    <submittedName>
        <fullName evidence="1">Mitochondrial import receptor subunit tom20</fullName>
    </submittedName>
</protein>
<gene>
    <name evidence="1" type="primary">TOM20</name>
    <name evidence="1" type="ORF">H2198_004396</name>
</gene>
<evidence type="ECO:0000313" key="1">
    <source>
        <dbReference type="EMBL" id="KAJ9657273.1"/>
    </source>
</evidence>
<accession>A0ACC3A8W6</accession>
<organism evidence="1 2">
    <name type="scientific">Neophaeococcomyces mojaviensis</name>
    <dbReference type="NCBI Taxonomy" id="3383035"/>
    <lineage>
        <taxon>Eukaryota</taxon>
        <taxon>Fungi</taxon>
        <taxon>Dikarya</taxon>
        <taxon>Ascomycota</taxon>
        <taxon>Pezizomycotina</taxon>
        <taxon>Eurotiomycetes</taxon>
        <taxon>Chaetothyriomycetidae</taxon>
        <taxon>Chaetothyriales</taxon>
        <taxon>Chaetothyriales incertae sedis</taxon>
        <taxon>Neophaeococcomyces</taxon>
    </lineage>
</organism>
<sequence length="172" mass="19010">MRTSTIITISIGTAVSGLLAYAVYFDYQRRNNPDFRKALKRDARRQARKAKEENEAQGKRQKEEIKLAVQETLEEGFPKDIEEKEAYFLQQISQGEAMANEGADPVGAALCFYKGLKVYPEPRSLIGIYDNTVPKPVLEILAQMVSYDKDLNVGSFGGGKDSGSESGGHGVE</sequence>
<reference evidence="1" key="1">
    <citation type="submission" date="2022-10" db="EMBL/GenBank/DDBJ databases">
        <title>Culturing micro-colonial fungi from biological soil crusts in the Mojave desert and describing Neophaeococcomyces mojavensis, and introducing the new genera and species Taxawa tesnikishii.</title>
        <authorList>
            <person name="Kurbessoian T."/>
            <person name="Stajich J.E."/>
        </authorList>
    </citation>
    <scope>NUCLEOTIDE SEQUENCE</scope>
    <source>
        <strain evidence="1">JES_112</strain>
    </source>
</reference>